<dbReference type="GO" id="GO:0046872">
    <property type="term" value="F:metal ion binding"/>
    <property type="evidence" value="ECO:0007669"/>
    <property type="project" value="UniProtKB-KW"/>
</dbReference>
<keyword evidence="10" id="KW-1185">Reference proteome</keyword>
<evidence type="ECO:0000256" key="1">
    <source>
        <dbReference type="ARBA" id="ARBA00022723"/>
    </source>
</evidence>
<accession>A0AAV7KBW4</accession>
<dbReference type="GO" id="GO:0001664">
    <property type="term" value="F:G protein-coupled receptor binding"/>
    <property type="evidence" value="ECO:0007669"/>
    <property type="project" value="TreeGrafter"/>
</dbReference>
<keyword evidence="8" id="KW-0472">Membrane</keyword>
<proteinExistence type="predicted"/>
<dbReference type="Gene3D" id="3.40.50.300">
    <property type="entry name" value="P-loop containing nucleotide triphosphate hydrolases"/>
    <property type="match status" value="1"/>
</dbReference>
<evidence type="ECO:0000256" key="6">
    <source>
        <dbReference type="PIRSR" id="PIRSR601019-2"/>
    </source>
</evidence>
<gene>
    <name evidence="9" type="ORF">LOD99_15202</name>
</gene>
<dbReference type="GO" id="GO:0005834">
    <property type="term" value="C:heterotrimeric G-protein complex"/>
    <property type="evidence" value="ECO:0007669"/>
    <property type="project" value="TreeGrafter"/>
</dbReference>
<feature type="compositionally biased region" description="Basic and acidic residues" evidence="7">
    <location>
        <begin position="11"/>
        <end position="22"/>
    </location>
</feature>
<evidence type="ECO:0000313" key="9">
    <source>
        <dbReference type="EMBL" id="KAI6658400.1"/>
    </source>
</evidence>
<comment type="caution">
    <text evidence="9">The sequence shown here is derived from an EMBL/GenBank/DDBJ whole genome shotgun (WGS) entry which is preliminary data.</text>
</comment>
<organism evidence="9 10">
    <name type="scientific">Oopsacas minuta</name>
    <dbReference type="NCBI Taxonomy" id="111878"/>
    <lineage>
        <taxon>Eukaryota</taxon>
        <taxon>Metazoa</taxon>
        <taxon>Porifera</taxon>
        <taxon>Hexactinellida</taxon>
        <taxon>Hexasterophora</taxon>
        <taxon>Lyssacinosida</taxon>
        <taxon>Leucopsacidae</taxon>
        <taxon>Oopsacas</taxon>
    </lineage>
</organism>
<keyword evidence="8" id="KW-1133">Transmembrane helix</keyword>
<dbReference type="PANTHER" id="PTHR10218">
    <property type="entry name" value="GTP-BINDING PROTEIN ALPHA SUBUNIT"/>
    <property type="match status" value="1"/>
</dbReference>
<evidence type="ECO:0000256" key="4">
    <source>
        <dbReference type="ARBA" id="ARBA00023224"/>
    </source>
</evidence>
<dbReference type="EMBL" id="JAKMXF010000088">
    <property type="protein sequence ID" value="KAI6658400.1"/>
    <property type="molecule type" value="Genomic_DNA"/>
</dbReference>
<evidence type="ECO:0000313" key="10">
    <source>
        <dbReference type="Proteomes" id="UP001165289"/>
    </source>
</evidence>
<protein>
    <submittedName>
        <fullName evidence="9">Guanine nucleotide-binding protein (G protein), subunit alpha</fullName>
    </submittedName>
</protein>
<feature type="binding site" evidence="5">
    <location>
        <begin position="47"/>
        <end position="52"/>
    </location>
    <ligand>
        <name>GTP</name>
        <dbReference type="ChEBI" id="CHEBI:37565"/>
    </ligand>
</feature>
<dbReference type="GO" id="GO:0005525">
    <property type="term" value="F:GTP binding"/>
    <property type="evidence" value="ECO:0007669"/>
    <property type="project" value="UniProtKB-KW"/>
</dbReference>
<dbReference type="GO" id="GO:0007188">
    <property type="term" value="P:adenylate cyclase-modulating G protein-coupled receptor signaling pathway"/>
    <property type="evidence" value="ECO:0007669"/>
    <property type="project" value="TreeGrafter"/>
</dbReference>
<keyword evidence="8" id="KW-0812">Transmembrane</keyword>
<evidence type="ECO:0000256" key="3">
    <source>
        <dbReference type="ARBA" id="ARBA00023134"/>
    </source>
</evidence>
<keyword evidence="3 5" id="KW-0342">GTP-binding</keyword>
<feature type="region of interest" description="Disordered" evidence="7">
    <location>
        <begin position="1"/>
        <end position="22"/>
    </location>
</feature>
<dbReference type="InterPro" id="IPR001019">
    <property type="entry name" value="Gprotein_alpha_su"/>
</dbReference>
<sequence length="132" mass="15438">MGNCVPGGLTPEERQARQKSTDIDKQIKKDERIFSNTIKILLLGAGESGKSTLVKQMKIIHGDGFPTKELEEYRVRICLYFLVLVHFLYRIFVVISALSHKNFHFYAPIPRLFRIWQLNYLTILRKGYTYPF</sequence>
<keyword evidence="6" id="KW-0460">Magnesium</keyword>
<dbReference type="SUPFAM" id="SSF52540">
    <property type="entry name" value="P-loop containing nucleoside triphosphate hydrolases"/>
    <property type="match status" value="1"/>
</dbReference>
<dbReference type="PANTHER" id="PTHR10218:SF302">
    <property type="entry name" value="GUANINE NUCLEOTIDE-BINDING PROTEIN ALPHA-5 SUBUNIT"/>
    <property type="match status" value="1"/>
</dbReference>
<dbReference type="GO" id="GO:0003924">
    <property type="term" value="F:GTPase activity"/>
    <property type="evidence" value="ECO:0007669"/>
    <property type="project" value="InterPro"/>
</dbReference>
<reference evidence="9 10" key="1">
    <citation type="journal article" date="2023" name="BMC Biol.">
        <title>The compact genome of the sponge Oopsacas minuta (Hexactinellida) is lacking key metazoan core genes.</title>
        <authorList>
            <person name="Santini S."/>
            <person name="Schenkelaars Q."/>
            <person name="Jourda C."/>
            <person name="Duchesne M."/>
            <person name="Belahbib H."/>
            <person name="Rocher C."/>
            <person name="Selva M."/>
            <person name="Riesgo A."/>
            <person name="Vervoort M."/>
            <person name="Leys S.P."/>
            <person name="Kodjabachian L."/>
            <person name="Le Bivic A."/>
            <person name="Borchiellini C."/>
            <person name="Claverie J.M."/>
            <person name="Renard E."/>
        </authorList>
    </citation>
    <scope>NUCLEOTIDE SEQUENCE [LARGE SCALE GENOMIC DNA]</scope>
    <source>
        <strain evidence="9">SPO-2</strain>
    </source>
</reference>
<dbReference type="GO" id="GO:0005737">
    <property type="term" value="C:cytoplasm"/>
    <property type="evidence" value="ECO:0007669"/>
    <property type="project" value="TreeGrafter"/>
</dbReference>
<dbReference type="AlphaFoldDB" id="A0AAV7KBW4"/>
<dbReference type="GO" id="GO:0031683">
    <property type="term" value="F:G-protein beta/gamma-subunit complex binding"/>
    <property type="evidence" value="ECO:0007669"/>
    <property type="project" value="InterPro"/>
</dbReference>
<evidence type="ECO:0000256" key="5">
    <source>
        <dbReference type="PIRSR" id="PIRSR601019-1"/>
    </source>
</evidence>
<keyword evidence="4" id="KW-0807">Transducer</keyword>
<evidence type="ECO:0000256" key="7">
    <source>
        <dbReference type="SAM" id="MobiDB-lite"/>
    </source>
</evidence>
<feature type="binding site" evidence="6">
    <location>
        <position position="51"/>
    </location>
    <ligand>
        <name>Mg(2+)</name>
        <dbReference type="ChEBI" id="CHEBI:18420"/>
    </ligand>
</feature>
<dbReference type="InterPro" id="IPR027417">
    <property type="entry name" value="P-loop_NTPase"/>
</dbReference>
<name>A0AAV7KBW4_9METZ</name>
<keyword evidence="2 5" id="KW-0547">Nucleotide-binding</keyword>
<evidence type="ECO:0000256" key="2">
    <source>
        <dbReference type="ARBA" id="ARBA00022741"/>
    </source>
</evidence>
<dbReference type="FunFam" id="3.40.50.300:FF:000692">
    <property type="entry name" value="Guanine nucleotide-binding protein subunit alpha"/>
    <property type="match status" value="1"/>
</dbReference>
<keyword evidence="1 6" id="KW-0479">Metal-binding</keyword>
<feature type="transmembrane region" description="Helical" evidence="8">
    <location>
        <begin position="77"/>
        <end position="98"/>
    </location>
</feature>
<dbReference type="Proteomes" id="UP001165289">
    <property type="component" value="Unassembled WGS sequence"/>
</dbReference>
<evidence type="ECO:0000256" key="8">
    <source>
        <dbReference type="SAM" id="Phobius"/>
    </source>
</evidence>
<dbReference type="Pfam" id="PF00503">
    <property type="entry name" value="G-alpha"/>
    <property type="match status" value="1"/>
</dbReference>